<dbReference type="Proteomes" id="UP001519345">
    <property type="component" value="Unassembled WGS sequence"/>
</dbReference>
<keyword evidence="4" id="KW-0521">NADP</keyword>
<dbReference type="InterPro" id="IPR013785">
    <property type="entry name" value="Aldolase_TIM"/>
</dbReference>
<evidence type="ECO:0000256" key="3">
    <source>
        <dbReference type="ARBA" id="ARBA00022643"/>
    </source>
</evidence>
<comment type="cofactor">
    <cofactor evidence="1">
        <name>FMN</name>
        <dbReference type="ChEBI" id="CHEBI:58210"/>
    </cofactor>
</comment>
<feature type="domain" description="NADH:flavin oxidoreductase/NADH oxidase N-terminal" evidence="6">
    <location>
        <begin position="26"/>
        <end position="112"/>
    </location>
</feature>
<proteinExistence type="predicted"/>
<dbReference type="SUPFAM" id="SSF51395">
    <property type="entry name" value="FMN-linked oxidoreductases"/>
    <property type="match status" value="1"/>
</dbReference>
<sequence>MKITIIPKFQLNKLLDFCTKSLCNASDFADEMKKQGIDLIDCSSGGVVPAKVNSYPGYQVPRCETIKSETAIATGAVGKITTGSQAEEILQNERADMVLIGRALLRNPYWAKASADELGYAIEAPVQYERGWG</sequence>
<keyword evidence="5 7" id="KW-0560">Oxidoreductase</keyword>
<evidence type="ECO:0000259" key="6">
    <source>
        <dbReference type="Pfam" id="PF00724"/>
    </source>
</evidence>
<evidence type="ECO:0000256" key="1">
    <source>
        <dbReference type="ARBA" id="ARBA00001917"/>
    </source>
</evidence>
<keyword evidence="3" id="KW-0288">FMN</keyword>
<reference evidence="7 8" key="1">
    <citation type="submission" date="2021-03" db="EMBL/GenBank/DDBJ databases">
        <title>Genomic Encyclopedia of Type Strains, Phase IV (KMG-IV): sequencing the most valuable type-strain genomes for metagenomic binning, comparative biology and taxonomic classification.</title>
        <authorList>
            <person name="Goeker M."/>
        </authorList>
    </citation>
    <scope>NUCLEOTIDE SEQUENCE [LARGE SCALE GENOMIC DNA]</scope>
    <source>
        <strain evidence="7 8">DSM 25609</strain>
    </source>
</reference>
<keyword evidence="2" id="KW-0285">Flavoprotein</keyword>
<keyword evidence="8" id="KW-1185">Reference proteome</keyword>
<evidence type="ECO:0000313" key="7">
    <source>
        <dbReference type="EMBL" id="MBP1968309.1"/>
    </source>
</evidence>
<evidence type="ECO:0000256" key="5">
    <source>
        <dbReference type="ARBA" id="ARBA00023002"/>
    </source>
</evidence>
<dbReference type="InterPro" id="IPR001155">
    <property type="entry name" value="OxRdtase_FMN_N"/>
</dbReference>
<dbReference type="InterPro" id="IPR044152">
    <property type="entry name" value="YqjM-like"/>
</dbReference>
<dbReference type="Gene3D" id="3.20.20.70">
    <property type="entry name" value="Aldolase class I"/>
    <property type="match status" value="1"/>
</dbReference>
<comment type="caution">
    <text evidence="7">The sequence shown here is derived from an EMBL/GenBank/DDBJ whole genome shotgun (WGS) entry which is preliminary data.</text>
</comment>
<dbReference type="Pfam" id="PF00724">
    <property type="entry name" value="Oxidored_FMN"/>
    <property type="match status" value="1"/>
</dbReference>
<dbReference type="EMBL" id="JAGGKX010000001">
    <property type="protein sequence ID" value="MBP1968309.1"/>
    <property type="molecule type" value="Genomic_DNA"/>
</dbReference>
<organism evidence="7 8">
    <name type="scientific">Virgibacillus natechei</name>
    <dbReference type="NCBI Taxonomy" id="1216297"/>
    <lineage>
        <taxon>Bacteria</taxon>
        <taxon>Bacillati</taxon>
        <taxon>Bacillota</taxon>
        <taxon>Bacilli</taxon>
        <taxon>Bacillales</taxon>
        <taxon>Bacillaceae</taxon>
        <taxon>Virgibacillus</taxon>
    </lineage>
</organism>
<evidence type="ECO:0000256" key="4">
    <source>
        <dbReference type="ARBA" id="ARBA00022857"/>
    </source>
</evidence>
<dbReference type="GO" id="GO:0003959">
    <property type="term" value="F:NADPH dehydrogenase activity"/>
    <property type="evidence" value="ECO:0007669"/>
    <property type="project" value="UniProtKB-EC"/>
</dbReference>
<dbReference type="PANTHER" id="PTHR43303">
    <property type="entry name" value="NADPH DEHYDROGENASE C23G7.10C-RELATED"/>
    <property type="match status" value="1"/>
</dbReference>
<protein>
    <submittedName>
        <fullName evidence="7">NADPH2 dehydrogenase</fullName>
        <ecNumber evidence="7">1.6.99.1</ecNumber>
    </submittedName>
</protein>
<name>A0ABS4IBJ4_9BACI</name>
<dbReference type="EC" id="1.6.99.1" evidence="7"/>
<evidence type="ECO:0000313" key="8">
    <source>
        <dbReference type="Proteomes" id="UP001519345"/>
    </source>
</evidence>
<dbReference type="PANTHER" id="PTHR43303:SF4">
    <property type="entry name" value="NADPH DEHYDROGENASE C23G7.10C-RELATED"/>
    <property type="match status" value="1"/>
</dbReference>
<evidence type="ECO:0000256" key="2">
    <source>
        <dbReference type="ARBA" id="ARBA00022630"/>
    </source>
</evidence>
<accession>A0ABS4IBJ4</accession>
<gene>
    <name evidence="7" type="ORF">J2Z83_000401</name>
</gene>